<comment type="caution">
    <text evidence="2">The sequence shown here is derived from an EMBL/GenBank/DDBJ whole genome shotgun (WGS) entry which is preliminary data.</text>
</comment>
<evidence type="ECO:0000256" key="1">
    <source>
        <dbReference type="SAM" id="SignalP"/>
    </source>
</evidence>
<organism evidence="2 3">
    <name type="scientific">Nonomuraea cypriaca</name>
    <dbReference type="NCBI Taxonomy" id="1187855"/>
    <lineage>
        <taxon>Bacteria</taxon>
        <taxon>Bacillati</taxon>
        <taxon>Actinomycetota</taxon>
        <taxon>Actinomycetes</taxon>
        <taxon>Streptosporangiales</taxon>
        <taxon>Streptosporangiaceae</taxon>
        <taxon>Nonomuraea</taxon>
    </lineage>
</organism>
<keyword evidence="3" id="KW-1185">Reference proteome</keyword>
<dbReference type="EMBL" id="JADOGI010000314">
    <property type="protein sequence ID" value="MBF8193741.1"/>
    <property type="molecule type" value="Genomic_DNA"/>
</dbReference>
<keyword evidence="1" id="KW-0732">Signal</keyword>
<name>A0A931AIZ2_9ACTN</name>
<accession>A0A931AIZ2</accession>
<protein>
    <submittedName>
        <fullName evidence="2">Uncharacterized protein</fullName>
    </submittedName>
</protein>
<reference evidence="2" key="1">
    <citation type="submission" date="2020-11" db="EMBL/GenBank/DDBJ databases">
        <title>Whole-genome analyses of Nonomuraea sp. K274.</title>
        <authorList>
            <person name="Veyisoglu A."/>
        </authorList>
    </citation>
    <scope>NUCLEOTIDE SEQUENCE</scope>
    <source>
        <strain evidence="2">K274</strain>
    </source>
</reference>
<feature type="signal peptide" evidence="1">
    <location>
        <begin position="1"/>
        <end position="28"/>
    </location>
</feature>
<feature type="chain" id="PRO_5037863405" evidence="1">
    <location>
        <begin position="29"/>
        <end position="68"/>
    </location>
</feature>
<dbReference type="Proteomes" id="UP000605361">
    <property type="component" value="Unassembled WGS sequence"/>
</dbReference>
<evidence type="ECO:0000313" key="3">
    <source>
        <dbReference type="Proteomes" id="UP000605361"/>
    </source>
</evidence>
<gene>
    <name evidence="2" type="ORF">ITP53_50305</name>
</gene>
<dbReference type="RefSeq" id="WP_195902593.1">
    <property type="nucleotide sequence ID" value="NZ_JADOGI010000314.1"/>
</dbReference>
<evidence type="ECO:0000313" key="2">
    <source>
        <dbReference type="EMBL" id="MBF8193741.1"/>
    </source>
</evidence>
<sequence>MRITPRRIIVAAIVAGGLALFGAPAAHAVVDPVVFGTCLVGAATEATTMLDLAGGTPAEVPLVHCLAP</sequence>
<proteinExistence type="predicted"/>
<dbReference type="AlphaFoldDB" id="A0A931AIZ2"/>